<dbReference type="GO" id="GO:0004494">
    <property type="term" value="F:methylmalonyl-CoA mutase activity"/>
    <property type="evidence" value="ECO:0007669"/>
    <property type="project" value="UniProtKB-EC"/>
</dbReference>
<dbReference type="OrthoDB" id="9762378at2"/>
<dbReference type="STRING" id="293826.Amet_4542"/>
<dbReference type="eggNOG" id="COG1884">
    <property type="taxonomic scope" value="Bacteria"/>
</dbReference>
<dbReference type="NCBIfam" id="TIGR00641">
    <property type="entry name" value="acid_CoA_mut_N"/>
    <property type="match status" value="1"/>
</dbReference>
<dbReference type="InterPro" id="IPR016176">
    <property type="entry name" value="Cbl-dep_enz_cat"/>
</dbReference>
<dbReference type="RefSeq" id="WP_012065502.1">
    <property type="nucleotide sequence ID" value="NC_009633.1"/>
</dbReference>
<dbReference type="Proteomes" id="UP000001572">
    <property type="component" value="Chromosome"/>
</dbReference>
<evidence type="ECO:0000256" key="2">
    <source>
        <dbReference type="SAM" id="MobiDB-lite"/>
    </source>
</evidence>
<dbReference type="AlphaFoldDB" id="A6TWP6"/>
<organism evidence="4 5">
    <name type="scientific">Alkaliphilus metalliredigens (strain QYMF)</name>
    <dbReference type="NCBI Taxonomy" id="293826"/>
    <lineage>
        <taxon>Bacteria</taxon>
        <taxon>Bacillati</taxon>
        <taxon>Bacillota</taxon>
        <taxon>Clostridia</taxon>
        <taxon>Peptostreptococcales</taxon>
        <taxon>Natronincolaceae</taxon>
        <taxon>Alkaliphilus</taxon>
    </lineage>
</organism>
<dbReference type="CDD" id="cd03680">
    <property type="entry name" value="MM_CoA_mutase_ICM_like"/>
    <property type="match status" value="1"/>
</dbReference>
<protein>
    <submittedName>
        <fullName evidence="4">Methylmalonyl-CoA mutase, large subunit</fullName>
        <ecNumber evidence="4">5.4.99.2</ecNumber>
    </submittedName>
</protein>
<gene>
    <name evidence="4" type="ordered locus">Amet_4542</name>
</gene>
<reference evidence="5" key="1">
    <citation type="journal article" date="2016" name="Genome Announc.">
        <title>Complete genome sequence of Alkaliphilus metalliredigens strain QYMF, an alkaliphilic and metal-reducing bacterium isolated from borax-contaminated leachate ponds.</title>
        <authorList>
            <person name="Hwang C."/>
            <person name="Copeland A."/>
            <person name="Lucas S."/>
            <person name="Lapidus A."/>
            <person name="Barry K."/>
            <person name="Detter J.C."/>
            <person name="Glavina Del Rio T."/>
            <person name="Hammon N."/>
            <person name="Israni S."/>
            <person name="Dalin E."/>
            <person name="Tice H."/>
            <person name="Pitluck S."/>
            <person name="Chertkov O."/>
            <person name="Brettin T."/>
            <person name="Bruce D."/>
            <person name="Han C."/>
            <person name="Schmutz J."/>
            <person name="Larimer F."/>
            <person name="Land M.L."/>
            <person name="Hauser L."/>
            <person name="Kyrpides N."/>
            <person name="Mikhailova N."/>
            <person name="Ye Q."/>
            <person name="Zhou J."/>
            <person name="Richardson P."/>
            <person name="Fields M.W."/>
        </authorList>
    </citation>
    <scope>NUCLEOTIDE SEQUENCE [LARGE SCALE GENOMIC DNA]</scope>
    <source>
        <strain evidence="5">QYMF</strain>
    </source>
</reference>
<dbReference type="InterPro" id="IPR006098">
    <property type="entry name" value="MMCoA_mutase_a_cat"/>
</dbReference>
<dbReference type="EC" id="5.4.99.2" evidence="4"/>
<evidence type="ECO:0000259" key="3">
    <source>
        <dbReference type="Pfam" id="PF01642"/>
    </source>
</evidence>
<dbReference type="HOGENOM" id="CLU_009523_5_1_9"/>
<dbReference type="KEGG" id="amt:Amet_4542"/>
<dbReference type="Gene3D" id="3.20.20.240">
    <property type="entry name" value="Methylmalonyl-CoA mutase"/>
    <property type="match status" value="1"/>
</dbReference>
<dbReference type="InterPro" id="IPR006099">
    <property type="entry name" value="MeMalonylCoA_mutase_a/b_cat"/>
</dbReference>
<dbReference type="Pfam" id="PF01642">
    <property type="entry name" value="MM_CoA_mutase"/>
    <property type="match status" value="1"/>
</dbReference>
<feature type="region of interest" description="Disordered" evidence="2">
    <location>
        <begin position="1"/>
        <end position="24"/>
    </location>
</feature>
<sequence>MFDQEKLQKIKKSQESWDENHVQKNLSKFPERKEAFLTGSSEEVERLYTPVNVEDFDYEEDLGYPGEYPYTRGVQPTMYRGRLWTMRQYAGFATAEESNKRYKYLLEQGQTGLSVAFDLPTQIGYDSNHTLAEGEVGKVGVAIDSLKDMEILFDGIPLDKVSTSMTINAPASVLLAMYIAVGEKQGVSSEKLRGTIQNDILKEYMARGTYIFPPQPSMRLITDIFAYCSDHVPQWNTISISGYHIREAGCTAIQEVAFTLADGIAYVEAAIEAGLDVDKFAPRLSFFFNAHNDLLEEVAKYRAARRVWAKIMKERFGAKNPKSMQLKFHTQTGGSTLTAQQADNNIVRVAIQTLAAVLGGTQSLHTNSKDEAMALPTEDSVRIALRTQQIVAHESGVVETVDPLAGSYYIESLTNDIEKEALNYIKKIDDLGGAPKAIEKGYMQQEIMDSAYEYQKQIESGKRIVVGMNKFQVKEAPPTGLLRVNPAVEQLQKDKINSLKAERDQQVVEEKLSALKEAAKGQDNLMPYIVEAVKAYATLGEICDELRGIFGEYQQTVIL</sequence>
<evidence type="ECO:0000313" key="5">
    <source>
        <dbReference type="Proteomes" id="UP000001572"/>
    </source>
</evidence>
<accession>A6TWP6</accession>
<keyword evidence="5" id="KW-1185">Reference proteome</keyword>
<evidence type="ECO:0000256" key="1">
    <source>
        <dbReference type="ARBA" id="ARBA00023235"/>
    </source>
</evidence>
<feature type="compositionally biased region" description="Basic and acidic residues" evidence="2">
    <location>
        <begin position="1"/>
        <end position="22"/>
    </location>
</feature>
<evidence type="ECO:0000313" key="4">
    <source>
        <dbReference type="EMBL" id="ABR50614.1"/>
    </source>
</evidence>
<keyword evidence="1 4" id="KW-0413">Isomerase</keyword>
<dbReference type="PANTHER" id="PTHR48101:SF1">
    <property type="entry name" value="METHYLMALONYL-COA MUTASE, LARGE SUBUNIT"/>
    <property type="match status" value="1"/>
</dbReference>
<name>A6TWP6_ALKMQ</name>
<proteinExistence type="predicted"/>
<dbReference type="PANTHER" id="PTHR48101">
    <property type="entry name" value="METHYLMALONYL-COA MUTASE, MITOCHONDRIAL-RELATED"/>
    <property type="match status" value="1"/>
</dbReference>
<feature type="domain" description="Methylmalonyl-CoA mutase alpha/beta chain catalytic" evidence="3">
    <location>
        <begin position="40"/>
        <end position="552"/>
    </location>
</feature>
<dbReference type="GO" id="GO:0031419">
    <property type="term" value="F:cobalamin binding"/>
    <property type="evidence" value="ECO:0007669"/>
    <property type="project" value="InterPro"/>
</dbReference>
<dbReference type="EMBL" id="CP000724">
    <property type="protein sequence ID" value="ABR50614.1"/>
    <property type="molecule type" value="Genomic_DNA"/>
</dbReference>
<dbReference type="SUPFAM" id="SSF51703">
    <property type="entry name" value="Cobalamin (vitamin B12)-dependent enzymes"/>
    <property type="match status" value="1"/>
</dbReference>